<organism evidence="3 4">
    <name type="scientific">Mortierella alpina</name>
    <name type="common">Oleaginous fungus</name>
    <name type="synonym">Mortierella renispora</name>
    <dbReference type="NCBI Taxonomy" id="64518"/>
    <lineage>
        <taxon>Eukaryota</taxon>
        <taxon>Fungi</taxon>
        <taxon>Fungi incertae sedis</taxon>
        <taxon>Mucoromycota</taxon>
        <taxon>Mortierellomycotina</taxon>
        <taxon>Mortierellomycetes</taxon>
        <taxon>Mortierellales</taxon>
        <taxon>Mortierellaceae</taxon>
        <taxon>Mortierella</taxon>
    </lineage>
</organism>
<dbReference type="PANTHER" id="PTHR47260">
    <property type="entry name" value="UPF0644 PROTEIN PB2B4.06"/>
    <property type="match status" value="1"/>
</dbReference>
<sequence length="350" mass="38318">MHLHRAMPTVQRVLSARSAAPAHMHNASRSRPFSRHNQRQCRHSLYSTSTNTSTSSTTGAGGPSSSSSSNGPTVPRSNPAPGGSSTNWVTGWLRRISLMSASAAMGALAYAKLDPASVGGFSGMPIGKIQPSIITDEEPDEPFQSSIKPTPEKVEEIKRSVLLQRQMEGLELVHEYKEKVRHGEWQEADPYWYLTKNTEPHHLTAGTLRGENMLSVHPLKFERKDKKAIVLFMHLGRSLCGHDRIIHGGLLATLLDEATGMVALPNLPFHIGFTANLNVNYRQPVKADQFVMIKAEFEKGEGRKGYTVASIHDLHGNTLVECSALYVSPKNPVVMVANYVKNSLGFTGSS</sequence>
<dbReference type="CDD" id="cd03443">
    <property type="entry name" value="PaaI_thioesterase"/>
    <property type="match status" value="1"/>
</dbReference>
<feature type="region of interest" description="Disordered" evidence="1">
    <location>
        <begin position="15"/>
        <end position="86"/>
    </location>
</feature>
<evidence type="ECO:0000313" key="3">
    <source>
        <dbReference type="EMBL" id="KAG9323547.1"/>
    </source>
</evidence>
<dbReference type="EMBL" id="JAIFTL010000096">
    <property type="protein sequence ID" value="KAG9323547.1"/>
    <property type="molecule type" value="Genomic_DNA"/>
</dbReference>
<feature type="compositionally biased region" description="Low complexity" evidence="1">
    <location>
        <begin position="47"/>
        <end position="73"/>
    </location>
</feature>
<proteinExistence type="predicted"/>
<accession>A0A9P8A774</accession>
<evidence type="ECO:0000259" key="2">
    <source>
        <dbReference type="Pfam" id="PF03061"/>
    </source>
</evidence>
<name>A0A9P8A774_MORAP</name>
<dbReference type="PANTHER" id="PTHR47260:SF1">
    <property type="entry name" value="UPF0644 PROTEIN PB2B4.06"/>
    <property type="match status" value="1"/>
</dbReference>
<feature type="domain" description="Thioesterase" evidence="2">
    <location>
        <begin position="245"/>
        <end position="317"/>
    </location>
</feature>
<dbReference type="InterPro" id="IPR052061">
    <property type="entry name" value="PTE-AB_protein"/>
</dbReference>
<feature type="compositionally biased region" description="Basic residues" evidence="1">
    <location>
        <begin position="26"/>
        <end position="42"/>
    </location>
</feature>
<protein>
    <recommendedName>
        <fullName evidence="2">Thioesterase domain-containing protein</fullName>
    </recommendedName>
</protein>
<dbReference type="InterPro" id="IPR029069">
    <property type="entry name" value="HotDog_dom_sf"/>
</dbReference>
<reference evidence="3" key="1">
    <citation type="submission" date="2021-07" db="EMBL/GenBank/DDBJ databases">
        <title>Draft genome of Mortierella alpina, strain LL118, isolated from an aspen leaf litter sample.</title>
        <authorList>
            <person name="Yang S."/>
            <person name="Vinatzer B.A."/>
        </authorList>
    </citation>
    <scope>NUCLEOTIDE SEQUENCE</scope>
    <source>
        <strain evidence="3">LL118</strain>
    </source>
</reference>
<evidence type="ECO:0000256" key="1">
    <source>
        <dbReference type="SAM" id="MobiDB-lite"/>
    </source>
</evidence>
<dbReference type="Proteomes" id="UP000717515">
    <property type="component" value="Unassembled WGS sequence"/>
</dbReference>
<dbReference type="InterPro" id="IPR006683">
    <property type="entry name" value="Thioestr_dom"/>
</dbReference>
<evidence type="ECO:0000313" key="4">
    <source>
        <dbReference type="Proteomes" id="UP000717515"/>
    </source>
</evidence>
<gene>
    <name evidence="3" type="ORF">KVV02_003071</name>
</gene>
<comment type="caution">
    <text evidence="3">The sequence shown here is derived from an EMBL/GenBank/DDBJ whole genome shotgun (WGS) entry which is preliminary data.</text>
</comment>
<dbReference type="AlphaFoldDB" id="A0A9P8A774"/>
<dbReference type="Pfam" id="PF03061">
    <property type="entry name" value="4HBT"/>
    <property type="match status" value="1"/>
</dbReference>
<dbReference type="Gene3D" id="3.10.129.10">
    <property type="entry name" value="Hotdog Thioesterase"/>
    <property type="match status" value="1"/>
</dbReference>
<dbReference type="SUPFAM" id="SSF54637">
    <property type="entry name" value="Thioesterase/thiol ester dehydrase-isomerase"/>
    <property type="match status" value="1"/>
</dbReference>